<feature type="transmembrane region" description="Helical" evidence="1">
    <location>
        <begin position="210"/>
        <end position="232"/>
    </location>
</feature>
<keyword evidence="1" id="KW-0812">Transmembrane</keyword>
<evidence type="ECO:0000313" key="3">
    <source>
        <dbReference type="Proteomes" id="UP000306918"/>
    </source>
</evidence>
<keyword evidence="1" id="KW-0472">Membrane</keyword>
<dbReference type="RefSeq" id="WP_136577117.1">
    <property type="nucleotide sequence ID" value="NZ_STFF01000002.1"/>
</dbReference>
<accession>A0A4S8I1I8</accession>
<keyword evidence="1" id="KW-1133">Transmembrane helix</keyword>
<comment type="caution">
    <text evidence="2">The sequence shown here is derived from an EMBL/GenBank/DDBJ whole genome shotgun (WGS) entry which is preliminary data.</text>
</comment>
<reference evidence="2 3" key="1">
    <citation type="submission" date="2019-04" db="EMBL/GenBank/DDBJ databases">
        <title>Niastella caeni sp. nov., isolated from activated sludge.</title>
        <authorList>
            <person name="Sheng M."/>
        </authorList>
    </citation>
    <scope>NUCLEOTIDE SEQUENCE [LARGE SCALE GENOMIC DNA]</scope>
    <source>
        <strain evidence="2 3">HX-2-15</strain>
    </source>
</reference>
<proteinExistence type="predicted"/>
<protein>
    <submittedName>
        <fullName evidence="2">Uncharacterized protein</fullName>
    </submittedName>
</protein>
<keyword evidence="3" id="KW-1185">Reference proteome</keyword>
<dbReference type="AlphaFoldDB" id="A0A4S8I1I8"/>
<feature type="transmembrane region" description="Helical" evidence="1">
    <location>
        <begin position="177"/>
        <end position="198"/>
    </location>
</feature>
<dbReference type="Proteomes" id="UP000306918">
    <property type="component" value="Unassembled WGS sequence"/>
</dbReference>
<dbReference type="OrthoDB" id="1495670at2"/>
<gene>
    <name evidence="2" type="ORF">FAM09_10885</name>
</gene>
<evidence type="ECO:0000313" key="2">
    <source>
        <dbReference type="EMBL" id="THU40364.1"/>
    </source>
</evidence>
<organism evidence="2 3">
    <name type="scientific">Niastella caeni</name>
    <dbReference type="NCBI Taxonomy" id="2569763"/>
    <lineage>
        <taxon>Bacteria</taxon>
        <taxon>Pseudomonadati</taxon>
        <taxon>Bacteroidota</taxon>
        <taxon>Chitinophagia</taxon>
        <taxon>Chitinophagales</taxon>
        <taxon>Chitinophagaceae</taxon>
        <taxon>Niastella</taxon>
    </lineage>
</organism>
<name>A0A4S8I1I8_9BACT</name>
<sequence>MGLESYLLEVCFKNPVPQTDIKDIIESAGASFLAGKSNTEPIDTYRNFYFEIRSDLGLTELYILLAPEKRVVTNFSLRFSILSPSSVIDQSFAFLNKLNTIRSIKVIDADNKLKEVDLSADQFKLNKNIVRKRQIIINNKTGLVIEGGAVTTEYIHNNNLTEKIWGQNITRTSPARWLRSSLFILILIFGTVAIYIKNRSITQKTIYFDFIDYIPLTALCGLSVTQLVRLILYYKTNAVRAILASLVVAAICLGFIVWHYKHIEKLDKSPTIFTASNFNIGSDGGSSFYFKENGYLMAERSDHWLFTTYRGSYTIIKDTIDLDIKLDFALGKRAILNNNTLRFIDDTVVFEITRPLGQ</sequence>
<dbReference type="EMBL" id="STFF01000002">
    <property type="protein sequence ID" value="THU40364.1"/>
    <property type="molecule type" value="Genomic_DNA"/>
</dbReference>
<feature type="transmembrane region" description="Helical" evidence="1">
    <location>
        <begin position="238"/>
        <end position="258"/>
    </location>
</feature>
<evidence type="ECO:0000256" key="1">
    <source>
        <dbReference type="SAM" id="Phobius"/>
    </source>
</evidence>